<gene>
    <name evidence="1" type="ORF">O3P69_014377</name>
</gene>
<accession>A0AAW0TBT2</accession>
<evidence type="ECO:0000313" key="2">
    <source>
        <dbReference type="Proteomes" id="UP001487740"/>
    </source>
</evidence>
<sequence>MAALHFIISGQNAEIVSFPESPALQRPRCCPRQACKNPAPSLTRLLPPLIVVCQGVTACGITIFLQPVSA</sequence>
<comment type="caution">
    <text evidence="1">The sequence shown here is derived from an EMBL/GenBank/DDBJ whole genome shotgun (WGS) entry which is preliminary data.</text>
</comment>
<proteinExistence type="predicted"/>
<dbReference type="AlphaFoldDB" id="A0AAW0TBT2"/>
<evidence type="ECO:0000313" key="1">
    <source>
        <dbReference type="EMBL" id="KAK8384781.1"/>
    </source>
</evidence>
<organism evidence="1 2">
    <name type="scientific">Scylla paramamosain</name>
    <name type="common">Mud crab</name>
    <dbReference type="NCBI Taxonomy" id="85552"/>
    <lineage>
        <taxon>Eukaryota</taxon>
        <taxon>Metazoa</taxon>
        <taxon>Ecdysozoa</taxon>
        <taxon>Arthropoda</taxon>
        <taxon>Crustacea</taxon>
        <taxon>Multicrustacea</taxon>
        <taxon>Malacostraca</taxon>
        <taxon>Eumalacostraca</taxon>
        <taxon>Eucarida</taxon>
        <taxon>Decapoda</taxon>
        <taxon>Pleocyemata</taxon>
        <taxon>Brachyura</taxon>
        <taxon>Eubrachyura</taxon>
        <taxon>Portunoidea</taxon>
        <taxon>Portunidae</taxon>
        <taxon>Portuninae</taxon>
        <taxon>Scylla</taxon>
    </lineage>
</organism>
<name>A0AAW0TBT2_SCYPA</name>
<keyword evidence="2" id="KW-1185">Reference proteome</keyword>
<dbReference type="Proteomes" id="UP001487740">
    <property type="component" value="Unassembled WGS sequence"/>
</dbReference>
<protein>
    <submittedName>
        <fullName evidence="1">Uncharacterized protein</fullName>
    </submittedName>
</protein>
<dbReference type="EMBL" id="JARAKH010000034">
    <property type="protein sequence ID" value="KAK8384781.1"/>
    <property type="molecule type" value="Genomic_DNA"/>
</dbReference>
<reference evidence="1 2" key="1">
    <citation type="submission" date="2023-03" db="EMBL/GenBank/DDBJ databases">
        <title>High-quality genome of Scylla paramamosain provides insights in environmental adaptation.</title>
        <authorList>
            <person name="Zhang L."/>
        </authorList>
    </citation>
    <scope>NUCLEOTIDE SEQUENCE [LARGE SCALE GENOMIC DNA]</scope>
    <source>
        <strain evidence="1">LZ_2023a</strain>
        <tissue evidence="1">Muscle</tissue>
    </source>
</reference>